<dbReference type="AlphaFoldDB" id="A0A6P1M7L8"/>
<evidence type="ECO:0000313" key="3">
    <source>
        <dbReference type="Proteomes" id="UP000464954"/>
    </source>
</evidence>
<keyword evidence="3" id="KW-1185">Reference proteome</keyword>
<feature type="signal peptide" evidence="1">
    <location>
        <begin position="1"/>
        <end position="22"/>
    </location>
</feature>
<proteinExistence type="predicted"/>
<dbReference type="InterPro" id="IPR013320">
    <property type="entry name" value="ConA-like_dom_sf"/>
</dbReference>
<organism evidence="2 3">
    <name type="scientific">Tichowtungia aerotolerans</name>
    <dbReference type="NCBI Taxonomy" id="2697043"/>
    <lineage>
        <taxon>Bacteria</taxon>
        <taxon>Pseudomonadati</taxon>
        <taxon>Kiritimatiellota</taxon>
        <taxon>Tichowtungiia</taxon>
        <taxon>Tichowtungiales</taxon>
        <taxon>Tichowtungiaceae</taxon>
        <taxon>Tichowtungia</taxon>
    </lineage>
</organism>
<dbReference type="KEGG" id="taer:GT409_06155"/>
<evidence type="ECO:0000313" key="2">
    <source>
        <dbReference type="EMBL" id="QHI69043.1"/>
    </source>
</evidence>
<accession>A0A6P1M7L8</accession>
<dbReference type="Gene3D" id="2.60.120.200">
    <property type="match status" value="1"/>
</dbReference>
<feature type="chain" id="PRO_5026915416" description="LamG domain-containing protein" evidence="1">
    <location>
        <begin position="23"/>
        <end position="254"/>
    </location>
</feature>
<name>A0A6P1M7L8_9BACT</name>
<dbReference type="EMBL" id="CP047593">
    <property type="protein sequence ID" value="QHI69043.1"/>
    <property type="molecule type" value="Genomic_DNA"/>
</dbReference>
<dbReference type="RefSeq" id="WP_160627969.1">
    <property type="nucleotide sequence ID" value="NZ_CP047593.1"/>
</dbReference>
<gene>
    <name evidence="2" type="ORF">GT409_06155</name>
</gene>
<dbReference type="Proteomes" id="UP000464954">
    <property type="component" value="Chromosome"/>
</dbReference>
<reference evidence="2 3" key="1">
    <citation type="submission" date="2020-01" db="EMBL/GenBank/DDBJ databases">
        <title>Ponticoccus aerotolerans gen. nov., sp. nov., an anaerobic bacterium and proposal of Ponticoccusceae fam. nov., Ponticoccusles ord. nov. and Ponticoccuse classis nov. in the phylum Kiritimatiellaeota.</title>
        <authorList>
            <person name="Zhou L.Y."/>
            <person name="Du Z.J."/>
        </authorList>
    </citation>
    <scope>NUCLEOTIDE SEQUENCE [LARGE SCALE GENOMIC DNA]</scope>
    <source>
        <strain evidence="2 3">S-5007</strain>
    </source>
</reference>
<dbReference type="SUPFAM" id="SSF49899">
    <property type="entry name" value="Concanavalin A-like lectins/glucanases"/>
    <property type="match status" value="1"/>
</dbReference>
<sequence>MMMCVQKSIWAAAMLSGAGVLAEPLLVSHFDSVTDADYSVGNYVTVQAGAIQWPLVTSIDPKFGDGCLDLTGGTALQYHLRDNFNLGKGTIELWVNPQAADAGSDNYLFSIIKNGANRIYLRRSVSQDGSQQQLYLYLAVNGISKTLVSGYQDVSRFLSVGSWHHIAMTWDLTKAAGADEVSLYADGENLVADRTLTFGEEWGEEPSRLSIGCYSAVAKSYASAYIDELRISDDIVYEGSSYAVPSSPFEVPGN</sequence>
<keyword evidence="1" id="KW-0732">Signal</keyword>
<dbReference type="Pfam" id="PF13385">
    <property type="entry name" value="Laminin_G_3"/>
    <property type="match status" value="1"/>
</dbReference>
<evidence type="ECO:0008006" key="4">
    <source>
        <dbReference type="Google" id="ProtNLM"/>
    </source>
</evidence>
<protein>
    <recommendedName>
        <fullName evidence="4">LamG domain-containing protein</fullName>
    </recommendedName>
</protein>
<evidence type="ECO:0000256" key="1">
    <source>
        <dbReference type="SAM" id="SignalP"/>
    </source>
</evidence>